<evidence type="ECO:0000256" key="2">
    <source>
        <dbReference type="ARBA" id="ARBA00023125"/>
    </source>
</evidence>
<gene>
    <name evidence="6" type="ORF">H9656_00110</name>
</gene>
<dbReference type="InterPro" id="IPR036271">
    <property type="entry name" value="Tet_transcr_reg_TetR-rel_C_sf"/>
</dbReference>
<accession>A0ABR8QW83</accession>
<dbReference type="Proteomes" id="UP000638918">
    <property type="component" value="Unassembled WGS sequence"/>
</dbReference>
<evidence type="ECO:0000313" key="7">
    <source>
        <dbReference type="Proteomes" id="UP000638918"/>
    </source>
</evidence>
<comment type="caution">
    <text evidence="6">The sequence shown here is derived from an EMBL/GenBank/DDBJ whole genome shotgun (WGS) entry which is preliminary data.</text>
</comment>
<dbReference type="EMBL" id="JACSQU010000001">
    <property type="protein sequence ID" value="MBD7939791.1"/>
    <property type="molecule type" value="Genomic_DNA"/>
</dbReference>
<dbReference type="SUPFAM" id="SSF46689">
    <property type="entry name" value="Homeodomain-like"/>
    <property type="match status" value="1"/>
</dbReference>
<dbReference type="InterPro" id="IPR050109">
    <property type="entry name" value="HTH-type_TetR-like_transc_reg"/>
</dbReference>
<evidence type="ECO:0000256" key="1">
    <source>
        <dbReference type="ARBA" id="ARBA00023015"/>
    </source>
</evidence>
<reference evidence="6 7" key="1">
    <citation type="submission" date="2020-08" db="EMBL/GenBank/DDBJ databases">
        <title>A Genomic Blueprint of the Chicken Gut Microbiome.</title>
        <authorList>
            <person name="Gilroy R."/>
            <person name="Ravi A."/>
            <person name="Getino M."/>
            <person name="Pursley I."/>
            <person name="Horton D.L."/>
            <person name="Alikhan N.-F."/>
            <person name="Baker D."/>
            <person name="Gharbi K."/>
            <person name="Hall N."/>
            <person name="Watson M."/>
            <person name="Adriaenssens E.M."/>
            <person name="Foster-Nyarko E."/>
            <person name="Jarju S."/>
            <person name="Secka A."/>
            <person name="Antonio M."/>
            <person name="Oren A."/>
            <person name="Chaudhuri R."/>
            <person name="La Ragione R.M."/>
            <person name="Hildebrand F."/>
            <person name="Pallen M.J."/>
        </authorList>
    </citation>
    <scope>NUCLEOTIDE SEQUENCE [LARGE SCALE GENOMIC DNA]</scope>
    <source>
        <strain evidence="6 7">Sa3CVA3</strain>
    </source>
</reference>
<keyword evidence="7" id="KW-1185">Reference proteome</keyword>
<dbReference type="PROSITE" id="PS50977">
    <property type="entry name" value="HTH_TETR_2"/>
    <property type="match status" value="1"/>
</dbReference>
<evidence type="ECO:0000313" key="6">
    <source>
        <dbReference type="EMBL" id="MBD7939791.1"/>
    </source>
</evidence>
<protein>
    <submittedName>
        <fullName evidence="6">TetR family transcriptional regulator</fullName>
    </submittedName>
</protein>
<dbReference type="SUPFAM" id="SSF48498">
    <property type="entry name" value="Tetracyclin repressor-like, C-terminal domain"/>
    <property type="match status" value="1"/>
</dbReference>
<organism evidence="6 7">
    <name type="scientific">Brevundimonas guildfordensis</name>
    <dbReference type="NCBI Taxonomy" id="2762241"/>
    <lineage>
        <taxon>Bacteria</taxon>
        <taxon>Pseudomonadati</taxon>
        <taxon>Pseudomonadota</taxon>
        <taxon>Alphaproteobacteria</taxon>
        <taxon>Caulobacterales</taxon>
        <taxon>Caulobacteraceae</taxon>
        <taxon>Brevundimonas</taxon>
    </lineage>
</organism>
<evidence type="ECO:0000256" key="3">
    <source>
        <dbReference type="ARBA" id="ARBA00023163"/>
    </source>
</evidence>
<dbReference type="InterPro" id="IPR001647">
    <property type="entry name" value="HTH_TetR"/>
</dbReference>
<dbReference type="InterPro" id="IPR011075">
    <property type="entry name" value="TetR_C"/>
</dbReference>
<dbReference type="PRINTS" id="PR00455">
    <property type="entry name" value="HTHTETR"/>
</dbReference>
<feature type="DNA-binding region" description="H-T-H motif" evidence="4">
    <location>
        <begin position="32"/>
        <end position="51"/>
    </location>
</feature>
<dbReference type="PANTHER" id="PTHR30055">
    <property type="entry name" value="HTH-TYPE TRANSCRIPTIONAL REGULATOR RUTR"/>
    <property type="match status" value="1"/>
</dbReference>
<keyword evidence="3" id="KW-0804">Transcription</keyword>
<dbReference type="PANTHER" id="PTHR30055:SF181">
    <property type="entry name" value="BLR6905 PROTEIN"/>
    <property type="match status" value="1"/>
</dbReference>
<name>A0ABR8QW83_9CAUL</name>
<keyword evidence="2 4" id="KW-0238">DNA-binding</keyword>
<evidence type="ECO:0000256" key="4">
    <source>
        <dbReference type="PROSITE-ProRule" id="PRU00335"/>
    </source>
</evidence>
<evidence type="ECO:0000259" key="5">
    <source>
        <dbReference type="PROSITE" id="PS50977"/>
    </source>
</evidence>
<keyword evidence="1" id="KW-0805">Transcription regulation</keyword>
<dbReference type="RefSeq" id="WP_191742297.1">
    <property type="nucleotide sequence ID" value="NZ_JACSQU010000001.1"/>
</dbReference>
<dbReference type="Gene3D" id="1.10.357.10">
    <property type="entry name" value="Tetracycline Repressor, domain 2"/>
    <property type="match status" value="1"/>
</dbReference>
<sequence length="220" mass="24517">MTDVEATKSSSRAQLLQAAAALMSERGSIEVSLSEIAQKSGLNSALVKYYFGSKNGLMMELVKEILGRALIQMGELLEMDLDPVEKLKLHIKGIITVYFRYPFVNRLIHAMFQTPETAKEVAETISKPLAETQRRLLEEAVAQGRIREIDPMLFYFIVLGACDHIFFGQHILHHCFGVDEIDDDLRRRYTDTLLDMVLTGLLIEKAGATAATVIKSGKAA</sequence>
<proteinExistence type="predicted"/>
<feature type="domain" description="HTH tetR-type" evidence="5">
    <location>
        <begin position="9"/>
        <end position="69"/>
    </location>
</feature>
<dbReference type="InterPro" id="IPR009057">
    <property type="entry name" value="Homeodomain-like_sf"/>
</dbReference>
<dbReference type="Pfam" id="PF14514">
    <property type="entry name" value="TetR_C_9"/>
    <property type="match status" value="1"/>
</dbReference>
<dbReference type="Pfam" id="PF00440">
    <property type="entry name" value="TetR_N"/>
    <property type="match status" value="1"/>
</dbReference>